<name>A0A485M3Q9_9ZZZZ</name>
<dbReference type="SUPFAM" id="SSF54523">
    <property type="entry name" value="Pili subunits"/>
    <property type="match status" value="1"/>
</dbReference>
<sequence length="177" mass="19674">MRTSETGTPRRTAGTRAFTLLELIIVIVLLGIVVGYIGPRLYTGISSSSMDKATREILTVLQYARSTAVTRHKPYYVRFDIDNARIGVFPKPESSGETPAMLNQKELPRGVKLKSVKSPYQSEKLQGHLDILVTPEGVIEQGVIYLEGEFGKIYTLVIKPFSGMLTIHDHYVEIGYG</sequence>
<evidence type="ECO:0000256" key="2">
    <source>
        <dbReference type="ARBA" id="ARBA00022475"/>
    </source>
</evidence>
<evidence type="ECO:0000256" key="3">
    <source>
        <dbReference type="ARBA" id="ARBA00022481"/>
    </source>
</evidence>
<proteinExistence type="predicted"/>
<organism evidence="10">
    <name type="scientific">anaerobic digester metagenome</name>
    <dbReference type="NCBI Taxonomy" id="1263854"/>
    <lineage>
        <taxon>unclassified sequences</taxon>
        <taxon>metagenomes</taxon>
        <taxon>ecological metagenomes</taxon>
    </lineage>
</organism>
<dbReference type="GO" id="GO:0005886">
    <property type="term" value="C:plasma membrane"/>
    <property type="evidence" value="ECO:0007669"/>
    <property type="project" value="UniProtKB-SubCell"/>
</dbReference>
<dbReference type="AlphaFoldDB" id="A0A485M3Q9"/>
<dbReference type="Pfam" id="PF07963">
    <property type="entry name" value="N_methyl"/>
    <property type="match status" value="1"/>
</dbReference>
<dbReference type="InterPro" id="IPR012902">
    <property type="entry name" value="N_methyl_site"/>
</dbReference>
<evidence type="ECO:0000256" key="4">
    <source>
        <dbReference type="ARBA" id="ARBA00022519"/>
    </source>
</evidence>
<dbReference type="EMBL" id="CAADRM010000117">
    <property type="protein sequence ID" value="VFU16193.1"/>
    <property type="molecule type" value="Genomic_DNA"/>
</dbReference>
<evidence type="ECO:0000259" key="9">
    <source>
        <dbReference type="Pfam" id="PF12019"/>
    </source>
</evidence>
<dbReference type="InterPro" id="IPR045584">
    <property type="entry name" value="Pilin-like"/>
</dbReference>
<dbReference type="GO" id="GO:0015627">
    <property type="term" value="C:type II protein secretion system complex"/>
    <property type="evidence" value="ECO:0007669"/>
    <property type="project" value="InterPro"/>
</dbReference>
<dbReference type="InterPro" id="IPR022346">
    <property type="entry name" value="T2SS_GspH"/>
</dbReference>
<accession>A0A485M3Q9</accession>
<feature type="domain" description="General secretion pathway GspH" evidence="9">
    <location>
        <begin position="53"/>
        <end position="146"/>
    </location>
</feature>
<gene>
    <name evidence="10" type="ORF">SCFA_520005</name>
</gene>
<evidence type="ECO:0000256" key="7">
    <source>
        <dbReference type="ARBA" id="ARBA00023136"/>
    </source>
</evidence>
<keyword evidence="7 8" id="KW-0472">Membrane</keyword>
<evidence type="ECO:0000256" key="1">
    <source>
        <dbReference type="ARBA" id="ARBA00004377"/>
    </source>
</evidence>
<evidence type="ECO:0000256" key="6">
    <source>
        <dbReference type="ARBA" id="ARBA00022989"/>
    </source>
</evidence>
<dbReference type="GO" id="GO:0015628">
    <property type="term" value="P:protein secretion by the type II secretion system"/>
    <property type="evidence" value="ECO:0007669"/>
    <property type="project" value="InterPro"/>
</dbReference>
<evidence type="ECO:0000313" key="10">
    <source>
        <dbReference type="EMBL" id="VFU16193.1"/>
    </source>
</evidence>
<reference evidence="10" key="1">
    <citation type="submission" date="2019-03" db="EMBL/GenBank/DDBJ databases">
        <authorList>
            <person name="Hao L."/>
        </authorList>
    </citation>
    <scope>NUCLEOTIDE SEQUENCE</scope>
</reference>
<comment type="subcellular location">
    <subcellularLocation>
        <location evidence="1">Cell inner membrane</location>
        <topology evidence="1">Single-pass membrane protein</topology>
    </subcellularLocation>
</comment>
<evidence type="ECO:0000256" key="5">
    <source>
        <dbReference type="ARBA" id="ARBA00022692"/>
    </source>
</evidence>
<dbReference type="Gene3D" id="3.30.700.10">
    <property type="entry name" value="Glycoprotein, Type 4 Pilin"/>
    <property type="match status" value="1"/>
</dbReference>
<keyword evidence="4" id="KW-0997">Cell inner membrane</keyword>
<keyword evidence="5 8" id="KW-0812">Transmembrane</keyword>
<dbReference type="NCBIfam" id="TIGR02532">
    <property type="entry name" value="IV_pilin_GFxxxE"/>
    <property type="match status" value="1"/>
</dbReference>
<protein>
    <recommendedName>
        <fullName evidence="9">General secretion pathway GspH domain-containing protein</fullName>
    </recommendedName>
</protein>
<feature type="transmembrane region" description="Helical" evidence="8">
    <location>
        <begin position="20"/>
        <end position="38"/>
    </location>
</feature>
<evidence type="ECO:0000256" key="8">
    <source>
        <dbReference type="SAM" id="Phobius"/>
    </source>
</evidence>
<keyword evidence="3" id="KW-0488">Methylation</keyword>
<keyword evidence="2" id="KW-1003">Cell membrane</keyword>
<dbReference type="Pfam" id="PF12019">
    <property type="entry name" value="GspH"/>
    <property type="match status" value="1"/>
</dbReference>
<keyword evidence="6 8" id="KW-1133">Transmembrane helix</keyword>